<name>A0A318IKQ9_BURPY</name>
<evidence type="ECO:0000313" key="2">
    <source>
        <dbReference type="Proteomes" id="UP000247755"/>
    </source>
</evidence>
<protein>
    <submittedName>
        <fullName evidence="1">Uncharacterized protein</fullName>
    </submittedName>
</protein>
<proteinExistence type="predicted"/>
<evidence type="ECO:0000313" key="1">
    <source>
        <dbReference type="EMBL" id="PXX33817.1"/>
    </source>
</evidence>
<dbReference type="AlphaFoldDB" id="A0A318IKQ9"/>
<comment type="caution">
    <text evidence="1">The sequence shown here is derived from an EMBL/GenBank/DDBJ whole genome shotgun (WGS) entry which is preliminary data.</text>
</comment>
<accession>A0A318IKQ9</accession>
<gene>
    <name evidence="1" type="ORF">NA66_100978</name>
</gene>
<reference evidence="1 2" key="1">
    <citation type="submission" date="2018-05" db="EMBL/GenBank/DDBJ databases">
        <title>Comparative genomics of bacterial root endophytes of switchgrass collected from native prairies over two seasons.</title>
        <authorList>
            <person name="Tang Y."/>
        </authorList>
    </citation>
    <scope>NUCLEOTIDE SEQUENCE [LARGE SCALE GENOMIC DNA]</scope>
    <source>
        <strain evidence="1 2">NFIX32</strain>
    </source>
</reference>
<sequence length="64" mass="7155">MLLGVRSRHIPHGIGLRWLPIARGCVIGFRYRFPLSVSVPISVLAVELVQLDFVASMNELRVVV</sequence>
<dbReference type="EMBL" id="QJJY01000009">
    <property type="protein sequence ID" value="PXX33817.1"/>
    <property type="molecule type" value="Genomic_DNA"/>
</dbReference>
<dbReference type="Proteomes" id="UP000247755">
    <property type="component" value="Unassembled WGS sequence"/>
</dbReference>
<organism evidence="1 2">
    <name type="scientific">Burkholderia pyrrocinia</name>
    <name type="common">Pseudomonas pyrrocinia</name>
    <dbReference type="NCBI Taxonomy" id="60550"/>
    <lineage>
        <taxon>Bacteria</taxon>
        <taxon>Pseudomonadati</taxon>
        <taxon>Pseudomonadota</taxon>
        <taxon>Betaproteobacteria</taxon>
        <taxon>Burkholderiales</taxon>
        <taxon>Burkholderiaceae</taxon>
        <taxon>Burkholderia</taxon>
        <taxon>Burkholderia cepacia complex</taxon>
    </lineage>
</organism>